<name>A0A6J4HBP0_9BACT</name>
<sequence length="460" mass="50438">MTSRVLTVCCIWFASSCRTTVQIMRALLSPLLRSRLLVLAAVLACVPPLARAQTTLSGKAAVDADWTKDAPGVRHKITVADLPPPYQTESVTNDAKVVARPAGAQLSVPPGFKIEQYAAGFENPRYLLTAPNGDIFVTESRGNEIKVLRDANGDGKPDANEKFATDGLSKPFGIAFYPPGPDPQFLYVANTDGVIRFPYRNGDLKARGPAEKLNAELSEGGLLHGGGHWTRDITFSPDGKKMYVSIGSKSNVSDDKSEDDRAKIFEFNPDGTGQKVFAWGVRNAVGIKFRPGTSDLWMSVNERDMLGDGLVPDYISRVQPGGFYGWPWYYLGAIQDPRHKGKKPELADKVLVPDVLVQSHSATLNLSFYDGGMFPAEYKGDIFAAFHGSWNKKRRTGYKIVRVPFENGKPADYYEDFVTGFVTPEANVWGRPVGITVAKDGALLFSEDGNDTIWRVSYAK</sequence>
<accession>A0A6J4HBP0</accession>
<dbReference type="InterPro" id="IPR011041">
    <property type="entry name" value="Quinoprot_gluc/sorb_DH_b-prop"/>
</dbReference>
<feature type="domain" description="Pyrroloquinoline quinone-dependent pyranose dehydrogenase beta-propeller" evidence="1">
    <location>
        <begin position="107"/>
        <end position="306"/>
    </location>
</feature>
<dbReference type="AlphaFoldDB" id="A0A6J4HBP0"/>
<organism evidence="2">
    <name type="scientific">uncultured Chthoniobacterales bacterium</name>
    <dbReference type="NCBI Taxonomy" id="1836801"/>
    <lineage>
        <taxon>Bacteria</taxon>
        <taxon>Pseudomonadati</taxon>
        <taxon>Verrucomicrobiota</taxon>
        <taxon>Spartobacteria</taxon>
        <taxon>Chthoniobacterales</taxon>
        <taxon>environmental samples</taxon>
    </lineage>
</organism>
<dbReference type="PANTHER" id="PTHR19328">
    <property type="entry name" value="HEDGEHOG-INTERACTING PROTEIN"/>
    <property type="match status" value="1"/>
</dbReference>
<evidence type="ECO:0000259" key="1">
    <source>
        <dbReference type="Pfam" id="PF22807"/>
    </source>
</evidence>
<dbReference type="SUPFAM" id="SSF50952">
    <property type="entry name" value="Soluble quinoprotein glucose dehydrogenase"/>
    <property type="match status" value="1"/>
</dbReference>
<dbReference type="PANTHER" id="PTHR19328:SF53">
    <property type="entry name" value="MEMBRANE PROTEIN"/>
    <property type="match status" value="1"/>
</dbReference>
<evidence type="ECO:0000313" key="2">
    <source>
        <dbReference type="EMBL" id="CAA9218962.1"/>
    </source>
</evidence>
<feature type="domain" description="Pyrroloquinoline quinone-dependent pyranose dehydrogenase beta-propeller" evidence="1">
    <location>
        <begin position="348"/>
        <end position="457"/>
    </location>
</feature>
<dbReference type="InterPro" id="IPR054539">
    <property type="entry name" value="Beta-prop_PDH"/>
</dbReference>
<dbReference type="PROSITE" id="PS51257">
    <property type="entry name" value="PROKAR_LIPOPROTEIN"/>
    <property type="match status" value="1"/>
</dbReference>
<proteinExistence type="predicted"/>
<gene>
    <name evidence="2" type="ORF">AVDCRST_MAG42-483</name>
</gene>
<protein>
    <submittedName>
        <fullName evidence="2">L-sorbosone dehydrogenase</fullName>
    </submittedName>
</protein>
<dbReference type="Pfam" id="PF22807">
    <property type="entry name" value="TrAA12"/>
    <property type="match status" value="2"/>
</dbReference>
<dbReference type="Gene3D" id="2.120.10.30">
    <property type="entry name" value="TolB, C-terminal domain"/>
    <property type="match status" value="1"/>
</dbReference>
<dbReference type="InterPro" id="IPR011042">
    <property type="entry name" value="6-blade_b-propeller_TolB-like"/>
</dbReference>
<reference evidence="2" key="1">
    <citation type="submission" date="2020-02" db="EMBL/GenBank/DDBJ databases">
        <authorList>
            <person name="Meier V. D."/>
        </authorList>
    </citation>
    <scope>NUCLEOTIDE SEQUENCE</scope>
    <source>
        <strain evidence="2">AVDCRST_MAG42</strain>
    </source>
</reference>
<dbReference type="EMBL" id="CADCTA010000031">
    <property type="protein sequence ID" value="CAA9218962.1"/>
    <property type="molecule type" value="Genomic_DNA"/>
</dbReference>